<name>A0A8H8NW10_9AGAM</name>
<evidence type="ECO:0000256" key="1">
    <source>
        <dbReference type="SAM" id="Phobius"/>
    </source>
</evidence>
<dbReference type="KEGG" id="rsx:RhiXN_09395"/>
<sequence>MTTTSSPFLLPRSLREWLKFKSRSVTAWWALYVSVLVLMFATNIGFFFSRGLEKKLIPEEYFAYKVRPYGSLLLIHLHAYFQPAYYP</sequence>
<keyword evidence="1" id="KW-0812">Transmembrane</keyword>
<protein>
    <submittedName>
        <fullName evidence="2">Uncharacterized protein</fullName>
    </submittedName>
</protein>
<dbReference type="GeneID" id="67031674"/>
<reference evidence="2" key="1">
    <citation type="submission" date="2020-05" db="EMBL/GenBank/DDBJ databases">
        <title>Evolutionary and genomic comparisons of hybrid uninucleate and nonhybrid Rhizoctonia fungi.</title>
        <authorList>
            <person name="Li C."/>
            <person name="Chen X."/>
        </authorList>
    </citation>
    <scope>NUCLEOTIDE SEQUENCE</scope>
    <source>
        <strain evidence="2">AG-1 IA</strain>
    </source>
</reference>
<evidence type="ECO:0000313" key="3">
    <source>
        <dbReference type="Proteomes" id="UP000650533"/>
    </source>
</evidence>
<keyword evidence="1" id="KW-1133">Transmembrane helix</keyword>
<proteinExistence type="predicted"/>
<organism evidence="2 3">
    <name type="scientific">Rhizoctonia solani</name>
    <dbReference type="NCBI Taxonomy" id="456999"/>
    <lineage>
        <taxon>Eukaryota</taxon>
        <taxon>Fungi</taxon>
        <taxon>Dikarya</taxon>
        <taxon>Basidiomycota</taxon>
        <taxon>Agaricomycotina</taxon>
        <taxon>Agaricomycetes</taxon>
        <taxon>Cantharellales</taxon>
        <taxon>Ceratobasidiaceae</taxon>
        <taxon>Rhizoctonia</taxon>
    </lineage>
</organism>
<dbReference type="RefSeq" id="XP_043180657.1">
    <property type="nucleotide sequence ID" value="XM_043329211.1"/>
</dbReference>
<gene>
    <name evidence="2" type="ORF">RhiXN_09395</name>
</gene>
<feature type="transmembrane region" description="Helical" evidence="1">
    <location>
        <begin position="27"/>
        <end position="48"/>
    </location>
</feature>
<keyword evidence="1" id="KW-0472">Membrane</keyword>
<dbReference type="AlphaFoldDB" id="A0A8H8NW10"/>
<accession>A0A8H8NW10</accession>
<dbReference type="Proteomes" id="UP000650533">
    <property type="component" value="Chromosome 5"/>
</dbReference>
<evidence type="ECO:0000313" key="2">
    <source>
        <dbReference type="EMBL" id="QRW20420.1"/>
    </source>
</evidence>
<dbReference type="EMBL" id="CP059662">
    <property type="protein sequence ID" value="QRW20420.1"/>
    <property type="molecule type" value="Genomic_DNA"/>
</dbReference>